<organism evidence="1 2">
    <name type="scientific">Colocasia esculenta</name>
    <name type="common">Wild taro</name>
    <name type="synonym">Arum esculentum</name>
    <dbReference type="NCBI Taxonomy" id="4460"/>
    <lineage>
        <taxon>Eukaryota</taxon>
        <taxon>Viridiplantae</taxon>
        <taxon>Streptophyta</taxon>
        <taxon>Embryophyta</taxon>
        <taxon>Tracheophyta</taxon>
        <taxon>Spermatophyta</taxon>
        <taxon>Magnoliopsida</taxon>
        <taxon>Liliopsida</taxon>
        <taxon>Araceae</taxon>
        <taxon>Aroideae</taxon>
        <taxon>Colocasieae</taxon>
        <taxon>Colocasia</taxon>
    </lineage>
</organism>
<dbReference type="OrthoDB" id="785554at2759"/>
<proteinExistence type="predicted"/>
<sequence length="143" mass="17040">MHHDSLVLGRWTQTRDICNGHNDILHGRATIGASVSKMSREKHAKDYKPKLISICLLHRDKESLLFMEQIKRKYLRKLLNRSVQSKLRDYLRVFHKCESRARKQYSEMIDMDVDDFVKMLILDGCFIIVYLVERILEEMQEMV</sequence>
<dbReference type="PANTHER" id="PTHR31170">
    <property type="entry name" value="BNAC04G53230D PROTEIN"/>
    <property type="match status" value="1"/>
</dbReference>
<keyword evidence="2" id="KW-1185">Reference proteome</keyword>
<dbReference type="EMBL" id="NMUH01002055">
    <property type="protein sequence ID" value="MQL97477.1"/>
    <property type="molecule type" value="Genomic_DNA"/>
</dbReference>
<dbReference type="Proteomes" id="UP000652761">
    <property type="component" value="Unassembled WGS sequence"/>
</dbReference>
<dbReference type="AlphaFoldDB" id="A0A843VTC2"/>
<name>A0A843VTC2_COLES</name>
<evidence type="ECO:0000313" key="2">
    <source>
        <dbReference type="Proteomes" id="UP000652761"/>
    </source>
</evidence>
<protein>
    <submittedName>
        <fullName evidence="1">Uncharacterized protein</fullName>
    </submittedName>
</protein>
<dbReference type="Pfam" id="PF03140">
    <property type="entry name" value="DUF247"/>
    <property type="match status" value="1"/>
</dbReference>
<dbReference type="InterPro" id="IPR004158">
    <property type="entry name" value="DUF247_pln"/>
</dbReference>
<accession>A0A843VTC2</accession>
<gene>
    <name evidence="1" type="ORF">Taro_030168</name>
</gene>
<comment type="caution">
    <text evidence="1">The sequence shown here is derived from an EMBL/GenBank/DDBJ whole genome shotgun (WGS) entry which is preliminary data.</text>
</comment>
<reference evidence="1" key="1">
    <citation type="submission" date="2017-07" db="EMBL/GenBank/DDBJ databases">
        <title>Taro Niue Genome Assembly and Annotation.</title>
        <authorList>
            <person name="Atibalentja N."/>
            <person name="Keating K."/>
            <person name="Fields C.J."/>
        </authorList>
    </citation>
    <scope>NUCLEOTIDE SEQUENCE</scope>
    <source>
        <strain evidence="1">Niue_2</strain>
        <tissue evidence="1">Leaf</tissue>
    </source>
</reference>
<evidence type="ECO:0000313" key="1">
    <source>
        <dbReference type="EMBL" id="MQL97477.1"/>
    </source>
</evidence>